<keyword evidence="4" id="KW-1003">Cell membrane</keyword>
<dbReference type="NCBIfam" id="TIGR03648">
    <property type="entry name" value="Na_symport_lg"/>
    <property type="match status" value="1"/>
</dbReference>
<evidence type="ECO:0000313" key="12">
    <source>
        <dbReference type="EMBL" id="BBD77720.1"/>
    </source>
</evidence>
<keyword evidence="13" id="KW-1185">Reference proteome</keyword>
<dbReference type="KEGG" id="htl:HPTL_1458"/>
<dbReference type="Proteomes" id="UP000262004">
    <property type="component" value="Chromosome"/>
</dbReference>
<evidence type="ECO:0000256" key="2">
    <source>
        <dbReference type="ARBA" id="ARBA00006434"/>
    </source>
</evidence>
<feature type="transmembrane region" description="Helical" evidence="11">
    <location>
        <begin position="36"/>
        <end position="56"/>
    </location>
</feature>
<name>A0A2Z6DZE2_HYDTE</name>
<dbReference type="InterPro" id="IPR018212">
    <property type="entry name" value="Na/solute_symporter_CS"/>
</dbReference>
<keyword evidence="5 11" id="KW-0812">Transmembrane</keyword>
<dbReference type="PANTHER" id="PTHR48086:SF5">
    <property type="entry name" value="NA(+):SOLUTE SYMPORTER (SSF FAMILY)"/>
    <property type="match status" value="1"/>
</dbReference>
<organism evidence="12 13">
    <name type="scientific">Hydrogenophilus thermoluteolus</name>
    <name type="common">Pseudomonas hydrogenothermophila</name>
    <dbReference type="NCBI Taxonomy" id="297"/>
    <lineage>
        <taxon>Bacteria</taxon>
        <taxon>Pseudomonadati</taxon>
        <taxon>Pseudomonadota</taxon>
        <taxon>Hydrogenophilia</taxon>
        <taxon>Hydrogenophilales</taxon>
        <taxon>Hydrogenophilaceae</taxon>
        <taxon>Hydrogenophilus</taxon>
    </lineage>
</organism>
<feature type="transmembrane region" description="Helical" evidence="11">
    <location>
        <begin position="558"/>
        <end position="582"/>
    </location>
</feature>
<feature type="transmembrane region" description="Helical" evidence="11">
    <location>
        <begin position="366"/>
        <end position="388"/>
    </location>
</feature>
<dbReference type="AlphaFoldDB" id="A0A2Z6DZE2"/>
<dbReference type="GO" id="GO:0046942">
    <property type="term" value="P:carboxylic acid transport"/>
    <property type="evidence" value="ECO:0007669"/>
    <property type="project" value="UniProtKB-ARBA"/>
</dbReference>
<feature type="transmembrane region" description="Helical" evidence="11">
    <location>
        <begin position="400"/>
        <end position="420"/>
    </location>
</feature>
<feature type="transmembrane region" description="Helical" evidence="11">
    <location>
        <begin position="589"/>
        <end position="608"/>
    </location>
</feature>
<evidence type="ECO:0000256" key="1">
    <source>
        <dbReference type="ARBA" id="ARBA00004141"/>
    </source>
</evidence>
<sequence length="666" mass="72506">MLLPRTARFFVSLAIGIALFLCAAWLAEKWGVAPRVIGLCFLVATIALYAGIGVAMRTQDVVEYYVAGRRIPGIANGMATAADWMSAASFIGLAGAIYHQGFEGLAYLTGWTGGFVLVALFFGPYLRKFGQFTVPELVGERYGPTAEWLAVCAVVLASFVYLVAQIYAVGLVASRFASVPFEIGLFVGLAGILVCSFLGGMRGVTWTQVSQYLILIVAYVAPLVVLSQQRFDLPIPHFAMPQLAQAERAIEERVTFDPAEIAVRAQFQAEADHYRQLLAAWPQSVEPERLRLWERWQIAREAGERPESLRAMEDELRALTKGADSARAFWIARLADAERAALPLRPFFAAWSGQSEAEKDEKRRNFLALMFVLMVGTAALPHILMRYYTTSTVEEARTSTAWTLFFVAILYLCAPLYALFARVELGQWFGTSIEAASHWLANWTNLGLATFTDRNGDGLIQSAELRLSPDAVVLALPELSALPYTIAGLVAAGALASALSTADGLLLTISNALGHDIYYKRLMKAQSSTHRRLLVNKTLLLLTAVFAAWVAALRLDTILLLVGLSFSLAAATLFPTVLLGIFWRRATRVGAVVAMVGGFAVSVLYYVLNHPVFGFAGDTRIWGIDPVACGVFGVLFGFGAHAVVGAFGWGARASDAAFVARMQQPE</sequence>
<proteinExistence type="inferred from homology"/>
<keyword evidence="9" id="KW-0406">Ion transport</keyword>
<evidence type="ECO:0000256" key="5">
    <source>
        <dbReference type="ARBA" id="ARBA00022692"/>
    </source>
</evidence>
<reference evidence="12 13" key="1">
    <citation type="submission" date="2018-04" db="EMBL/GenBank/DDBJ databases">
        <title>Complete genome sequence of Hydrogenophilus thermoluteolus TH-1.</title>
        <authorList>
            <person name="Arai H."/>
        </authorList>
    </citation>
    <scope>NUCLEOTIDE SEQUENCE [LARGE SCALE GENOMIC DNA]</scope>
    <source>
        <strain evidence="12 13">TH-1</strain>
    </source>
</reference>
<keyword evidence="9" id="KW-0739">Sodium transport</keyword>
<evidence type="ECO:0000256" key="11">
    <source>
        <dbReference type="SAM" id="Phobius"/>
    </source>
</evidence>
<dbReference type="PROSITE" id="PS00457">
    <property type="entry name" value="NA_SOLUT_SYMP_2"/>
    <property type="match status" value="1"/>
</dbReference>
<dbReference type="EMBL" id="AP018558">
    <property type="protein sequence ID" value="BBD77720.1"/>
    <property type="molecule type" value="Genomic_DNA"/>
</dbReference>
<dbReference type="RefSeq" id="WP_119335435.1">
    <property type="nucleotide sequence ID" value="NZ_AP018558.1"/>
</dbReference>
<dbReference type="GO" id="GO:0006814">
    <property type="term" value="P:sodium ion transport"/>
    <property type="evidence" value="ECO:0007669"/>
    <property type="project" value="UniProtKB-KW"/>
</dbReference>
<dbReference type="InterPro" id="IPR001734">
    <property type="entry name" value="Na/solute_symporter"/>
</dbReference>
<dbReference type="GO" id="GO:0015293">
    <property type="term" value="F:symporter activity"/>
    <property type="evidence" value="ECO:0007669"/>
    <property type="project" value="UniProtKB-KW"/>
</dbReference>
<feature type="transmembrane region" description="Helical" evidence="11">
    <location>
        <begin position="148"/>
        <end position="173"/>
    </location>
</feature>
<keyword evidence="6" id="KW-0769">Symport</keyword>
<keyword evidence="3" id="KW-0813">Transport</keyword>
<keyword evidence="7 11" id="KW-1133">Transmembrane helix</keyword>
<dbReference type="PROSITE" id="PS00018">
    <property type="entry name" value="EF_HAND_1"/>
    <property type="match status" value="1"/>
</dbReference>
<evidence type="ECO:0000256" key="4">
    <source>
        <dbReference type="ARBA" id="ARBA00022475"/>
    </source>
</evidence>
<keyword evidence="9" id="KW-0915">Sodium</keyword>
<feature type="transmembrane region" description="Helical" evidence="11">
    <location>
        <begin position="77"/>
        <end position="98"/>
    </location>
</feature>
<evidence type="ECO:0000256" key="3">
    <source>
        <dbReference type="ARBA" id="ARBA00022448"/>
    </source>
</evidence>
<dbReference type="InterPro" id="IPR050277">
    <property type="entry name" value="Sodium:Solute_Symporter"/>
</dbReference>
<evidence type="ECO:0000256" key="7">
    <source>
        <dbReference type="ARBA" id="ARBA00022989"/>
    </source>
</evidence>
<dbReference type="Gene3D" id="1.20.1730.10">
    <property type="entry name" value="Sodium/glucose cotransporter"/>
    <property type="match status" value="2"/>
</dbReference>
<comment type="similarity">
    <text evidence="2 10">Belongs to the sodium:solute symporter (SSF) (TC 2.A.21) family.</text>
</comment>
<dbReference type="InterPro" id="IPR019899">
    <property type="entry name" value="Na/solute_symporter_VC_2705"/>
</dbReference>
<evidence type="ECO:0000256" key="6">
    <source>
        <dbReference type="ARBA" id="ARBA00022847"/>
    </source>
</evidence>
<dbReference type="GO" id="GO:0005886">
    <property type="term" value="C:plasma membrane"/>
    <property type="evidence" value="ECO:0007669"/>
    <property type="project" value="TreeGrafter"/>
</dbReference>
<feature type="transmembrane region" description="Helical" evidence="11">
    <location>
        <begin position="628"/>
        <end position="651"/>
    </location>
</feature>
<evidence type="ECO:0000256" key="10">
    <source>
        <dbReference type="RuleBase" id="RU362091"/>
    </source>
</evidence>
<dbReference type="PROSITE" id="PS50283">
    <property type="entry name" value="NA_SOLUT_SYMP_3"/>
    <property type="match status" value="1"/>
</dbReference>
<protein>
    <submittedName>
        <fullName evidence="12">Cation acetate symporter</fullName>
    </submittedName>
</protein>
<gene>
    <name evidence="12" type="ORF">HPTL_1458</name>
</gene>
<feature type="transmembrane region" description="Helical" evidence="11">
    <location>
        <begin position="534"/>
        <end position="552"/>
    </location>
</feature>
<keyword evidence="8 11" id="KW-0472">Membrane</keyword>
<dbReference type="InterPro" id="IPR018247">
    <property type="entry name" value="EF_Hand_1_Ca_BS"/>
</dbReference>
<accession>A0A2Z6DZE2</accession>
<dbReference type="Pfam" id="PF00474">
    <property type="entry name" value="SSF"/>
    <property type="match status" value="2"/>
</dbReference>
<evidence type="ECO:0000256" key="9">
    <source>
        <dbReference type="ARBA" id="ARBA00023201"/>
    </source>
</evidence>
<dbReference type="PANTHER" id="PTHR48086">
    <property type="entry name" value="SODIUM/PROLINE SYMPORTER-RELATED"/>
    <property type="match status" value="1"/>
</dbReference>
<feature type="transmembrane region" description="Helical" evidence="11">
    <location>
        <begin position="179"/>
        <end position="200"/>
    </location>
</feature>
<evidence type="ECO:0000313" key="13">
    <source>
        <dbReference type="Proteomes" id="UP000262004"/>
    </source>
</evidence>
<dbReference type="InterPro" id="IPR038377">
    <property type="entry name" value="Na/Glc_symporter_sf"/>
</dbReference>
<dbReference type="OrthoDB" id="9764416at2"/>
<feature type="transmembrane region" description="Helical" evidence="11">
    <location>
        <begin position="104"/>
        <end position="127"/>
    </location>
</feature>
<comment type="subcellular location">
    <subcellularLocation>
        <location evidence="1">Membrane</location>
        <topology evidence="1">Multi-pass membrane protein</topology>
    </subcellularLocation>
</comment>
<evidence type="ECO:0000256" key="8">
    <source>
        <dbReference type="ARBA" id="ARBA00023136"/>
    </source>
</evidence>
<dbReference type="CDD" id="cd11480">
    <property type="entry name" value="SLC5sbd_u4"/>
    <property type="match status" value="1"/>
</dbReference>